<name>A0ABU4FR20_9ACTN</name>
<dbReference type="Pfam" id="PF05729">
    <property type="entry name" value="NACHT"/>
    <property type="match status" value="1"/>
</dbReference>
<evidence type="ECO:0000259" key="2">
    <source>
        <dbReference type="PROSITE" id="PS50837"/>
    </source>
</evidence>
<feature type="transmembrane region" description="Helical" evidence="1">
    <location>
        <begin position="526"/>
        <end position="545"/>
    </location>
</feature>
<accession>A0ABU4FR20</accession>
<evidence type="ECO:0000256" key="1">
    <source>
        <dbReference type="SAM" id="Phobius"/>
    </source>
</evidence>
<keyword evidence="1" id="KW-1133">Transmembrane helix</keyword>
<dbReference type="PROSITE" id="PS50837">
    <property type="entry name" value="NACHT"/>
    <property type="match status" value="1"/>
</dbReference>
<feature type="transmembrane region" description="Helical" evidence="1">
    <location>
        <begin position="741"/>
        <end position="763"/>
    </location>
</feature>
<keyword evidence="1" id="KW-0812">Transmembrane</keyword>
<feature type="transmembrane region" description="Helical" evidence="1">
    <location>
        <begin position="565"/>
        <end position="586"/>
    </location>
</feature>
<reference evidence="3 4" key="1">
    <citation type="submission" date="2023-10" db="EMBL/GenBank/DDBJ databases">
        <title>Characterization of rhizosphere-enriched actinobacteria from wheat plants lab-grown on chernevaya soil.</title>
        <authorList>
            <person name="Tikhonova E.N."/>
            <person name="Konopkin A."/>
            <person name="Kravchenko I.K."/>
        </authorList>
    </citation>
    <scope>NUCLEOTIDE SEQUENCE [LARGE SCALE GENOMIC DNA]</scope>
    <source>
        <strain evidence="3 4">RR29</strain>
    </source>
</reference>
<sequence length="869" mass="95251">MAGQADSGGGAHITNTAVDCTAEYLIQIGVLEGDLNLILRVPPAPSDDDAPLAAAERRLARSLLRRWRAEADAWHMTDPEPLRVRWTPSRQVASAGEFVPAGSGADTIAGTFLRLRPRRRLVVLGTAGSGKTTLSVLLTLELLARRLTQGEDDVPIPLVLSLESWNTRRQSLTEWLVDRLRQDHPGLPTVDGVHPALRLVQERRVLPVLDGLDELPEHRRAEVLDALHTGLGGAGDIVLVSRTTEYTDLDRKGQGLRHATVIESLPLRPDEVAEYLQRARPRSRAADWARLLKTLRTDPSAPVARALTNPLMVWLVRRAYERHPTDPGELTDRQRFPDRGAVEAQLLDRIVPAAFPALPPDPGRLHPPRTWDADRAGAWLSYLALLLNRREESELAWWRLYTAPLPRLLAVPALLATGILLSLVIKAGLSGYTESNPLGGMALSADVTGGVVFAAVARSVTASWFGQRLTEPRRSANPLLFIQALRSLDRNSRVGPLVRSATLVGGPALVVLLLALYTFVTPEPALVWFSIGGVLPVLLMIVYTAPADTVDAATPDELLRGEQSALVTTLTLVAPLIGAGVGAFFWLNDSTLARGTAIAAWAGASAMLVLLSPWSRWMLAKCSLAATGRVPWSLMTFLRDARTAGLLQFSGGTYRFRNRRLQDHLANRLTEERGTAPPGREPVPVPALSDAGHFTVEHAKDHFCLRGRSRRLPLAHWAALGPLMGVYAVRMSVSGQWQDGIAWLGLLVWPFLGAVVTVVGLFLPRRRLELELTRGGVTSVIGRRRRSYEWRHVEEITVRRAVFRGRDARFHALQVRLLAGAPRPPRRSRMGEGWYFVLPLGRSPQVDPQLGAALADFAGSRWTPPSGGR</sequence>
<feature type="transmembrane region" description="Helical" evidence="1">
    <location>
        <begin position="712"/>
        <end position="729"/>
    </location>
</feature>
<feature type="domain" description="NACHT" evidence="2">
    <location>
        <begin position="119"/>
        <end position="227"/>
    </location>
</feature>
<evidence type="ECO:0000313" key="3">
    <source>
        <dbReference type="EMBL" id="MDV7223061.1"/>
    </source>
</evidence>
<dbReference type="InterPro" id="IPR007111">
    <property type="entry name" value="NACHT_NTPase"/>
</dbReference>
<evidence type="ECO:0000313" key="4">
    <source>
        <dbReference type="Proteomes" id="UP001187346"/>
    </source>
</evidence>
<dbReference type="Proteomes" id="UP001187346">
    <property type="component" value="Unassembled WGS sequence"/>
</dbReference>
<dbReference type="Gene3D" id="3.40.50.300">
    <property type="entry name" value="P-loop containing nucleotide triphosphate hydrolases"/>
    <property type="match status" value="1"/>
</dbReference>
<keyword evidence="1" id="KW-0472">Membrane</keyword>
<dbReference type="SUPFAM" id="SSF52540">
    <property type="entry name" value="P-loop containing nucleoside triphosphate hydrolases"/>
    <property type="match status" value="1"/>
</dbReference>
<protein>
    <submittedName>
        <fullName evidence="3">NACHT domain-containing protein</fullName>
    </submittedName>
</protein>
<feature type="transmembrane region" description="Helical" evidence="1">
    <location>
        <begin position="592"/>
        <end position="611"/>
    </location>
</feature>
<dbReference type="InterPro" id="IPR027417">
    <property type="entry name" value="P-loop_NTPase"/>
</dbReference>
<dbReference type="EMBL" id="JAWMAJ010000277">
    <property type="protein sequence ID" value="MDV7223061.1"/>
    <property type="molecule type" value="Genomic_DNA"/>
</dbReference>
<feature type="transmembrane region" description="Helical" evidence="1">
    <location>
        <begin position="408"/>
        <end position="429"/>
    </location>
</feature>
<dbReference type="RefSeq" id="WP_317775661.1">
    <property type="nucleotide sequence ID" value="NZ_JAWMAJ010000277.1"/>
</dbReference>
<proteinExistence type="predicted"/>
<comment type="caution">
    <text evidence="3">The sequence shown here is derived from an EMBL/GenBank/DDBJ whole genome shotgun (WGS) entry which is preliminary data.</text>
</comment>
<keyword evidence="4" id="KW-1185">Reference proteome</keyword>
<organism evidence="3 4">
    <name type="scientific">Streptomyces prunicolor</name>
    <dbReference type="NCBI Taxonomy" id="67348"/>
    <lineage>
        <taxon>Bacteria</taxon>
        <taxon>Bacillati</taxon>
        <taxon>Actinomycetota</taxon>
        <taxon>Actinomycetes</taxon>
        <taxon>Kitasatosporales</taxon>
        <taxon>Streptomycetaceae</taxon>
        <taxon>Streptomyces</taxon>
    </lineage>
</organism>
<gene>
    <name evidence="3" type="ORF">R5A26_44780</name>
</gene>
<feature type="transmembrane region" description="Helical" evidence="1">
    <location>
        <begin position="497"/>
        <end position="520"/>
    </location>
</feature>